<keyword evidence="5 6" id="KW-0472">Membrane</keyword>
<evidence type="ECO:0000256" key="3">
    <source>
        <dbReference type="ARBA" id="ARBA00022692"/>
    </source>
</evidence>
<dbReference type="EMBL" id="JARYMX010000007">
    <property type="protein sequence ID" value="KAJ9540619.1"/>
    <property type="molecule type" value="Genomic_DNA"/>
</dbReference>
<comment type="subcellular location">
    <subcellularLocation>
        <location evidence="1">Membrane</location>
    </subcellularLocation>
</comment>
<evidence type="ECO:0000256" key="6">
    <source>
        <dbReference type="SAM" id="Phobius"/>
    </source>
</evidence>
<organism evidence="7 8">
    <name type="scientific">Centaurea solstitialis</name>
    <name type="common">yellow star-thistle</name>
    <dbReference type="NCBI Taxonomy" id="347529"/>
    <lineage>
        <taxon>Eukaryota</taxon>
        <taxon>Viridiplantae</taxon>
        <taxon>Streptophyta</taxon>
        <taxon>Embryophyta</taxon>
        <taxon>Tracheophyta</taxon>
        <taxon>Spermatophyta</taxon>
        <taxon>Magnoliopsida</taxon>
        <taxon>eudicotyledons</taxon>
        <taxon>Gunneridae</taxon>
        <taxon>Pentapetalae</taxon>
        <taxon>asterids</taxon>
        <taxon>campanulids</taxon>
        <taxon>Asterales</taxon>
        <taxon>Asteraceae</taxon>
        <taxon>Carduoideae</taxon>
        <taxon>Cardueae</taxon>
        <taxon>Centaureinae</taxon>
        <taxon>Centaurea</taxon>
    </lineage>
</organism>
<keyword evidence="3 6" id="KW-0812">Transmembrane</keyword>
<comment type="similarity">
    <text evidence="2">Belongs to the UPF0496 family.</text>
</comment>
<sequence>MTFDVIEWCHLLCDCGFESHCGRWSKFGFSSTILNNTCKPLNSTLDNPLSDKFFELFQSVYEKQLTMLKKLHVQKSKVDKRLKSMKTWRRLSNVLFVTTFSTILICSVVLVIVAVPPLATTLSTTIGYNACGSCYSSIRIDGKGEMMSAMQVGSYIVIKDFDTIKVLVDKLGSEMESSRTRTDSSIW</sequence>
<dbReference type="Pfam" id="PF05055">
    <property type="entry name" value="DUF677"/>
    <property type="match status" value="1"/>
</dbReference>
<reference evidence="7" key="1">
    <citation type="submission" date="2023-03" db="EMBL/GenBank/DDBJ databases">
        <title>Chromosome-scale reference genome and RAD-based genetic map of yellow starthistle (Centaurea solstitialis) reveal putative structural variation and QTLs associated with invader traits.</title>
        <authorList>
            <person name="Reatini B."/>
            <person name="Cang F.A."/>
            <person name="Jiang Q."/>
            <person name="Mckibben M.T.W."/>
            <person name="Barker M.S."/>
            <person name="Rieseberg L.H."/>
            <person name="Dlugosch K.M."/>
        </authorList>
    </citation>
    <scope>NUCLEOTIDE SEQUENCE</scope>
    <source>
        <strain evidence="7">CAN-66</strain>
        <tissue evidence="7">Leaf</tissue>
    </source>
</reference>
<name>A0AA38W7Y3_9ASTR</name>
<evidence type="ECO:0000313" key="8">
    <source>
        <dbReference type="Proteomes" id="UP001172457"/>
    </source>
</evidence>
<comment type="caution">
    <text evidence="7">The sequence shown here is derived from an EMBL/GenBank/DDBJ whole genome shotgun (WGS) entry which is preliminary data.</text>
</comment>
<evidence type="ECO:0000256" key="5">
    <source>
        <dbReference type="ARBA" id="ARBA00023136"/>
    </source>
</evidence>
<dbReference type="Proteomes" id="UP001172457">
    <property type="component" value="Chromosome 7"/>
</dbReference>
<keyword evidence="4 6" id="KW-1133">Transmembrane helix</keyword>
<dbReference type="InterPro" id="IPR007749">
    <property type="entry name" value="DUF677"/>
</dbReference>
<dbReference type="AlphaFoldDB" id="A0AA38W7Y3"/>
<feature type="transmembrane region" description="Helical" evidence="6">
    <location>
        <begin position="91"/>
        <end position="115"/>
    </location>
</feature>
<dbReference type="GO" id="GO:0016020">
    <property type="term" value="C:membrane"/>
    <property type="evidence" value="ECO:0007669"/>
    <property type="project" value="UniProtKB-SubCell"/>
</dbReference>
<evidence type="ECO:0000256" key="1">
    <source>
        <dbReference type="ARBA" id="ARBA00004370"/>
    </source>
</evidence>
<accession>A0AA38W7Y3</accession>
<gene>
    <name evidence="7" type="ORF">OSB04_027125</name>
</gene>
<proteinExistence type="inferred from homology"/>
<evidence type="ECO:0000313" key="7">
    <source>
        <dbReference type="EMBL" id="KAJ9540619.1"/>
    </source>
</evidence>
<evidence type="ECO:0000256" key="2">
    <source>
        <dbReference type="ARBA" id="ARBA00009074"/>
    </source>
</evidence>
<evidence type="ECO:0000256" key="4">
    <source>
        <dbReference type="ARBA" id="ARBA00022989"/>
    </source>
</evidence>
<dbReference type="PANTHER" id="PTHR31113">
    <property type="entry name" value="UPF0496 PROTEIN 3-RELATED"/>
    <property type="match status" value="1"/>
</dbReference>
<keyword evidence="8" id="KW-1185">Reference proteome</keyword>
<protein>
    <submittedName>
        <fullName evidence="7">Uncharacterized protein</fullName>
    </submittedName>
</protein>
<dbReference type="PANTHER" id="PTHR31113:SF32">
    <property type="entry name" value="UPF0496 PLANT-LIKE PROTEIN"/>
    <property type="match status" value="1"/>
</dbReference>